<dbReference type="STRING" id="1792845.BC343_24060"/>
<feature type="domain" description="Carbohydrate kinase PfkB" evidence="3">
    <location>
        <begin position="118"/>
        <end position="274"/>
    </location>
</feature>
<dbReference type="InterPro" id="IPR011611">
    <property type="entry name" value="PfkB_dom"/>
</dbReference>
<evidence type="ECO:0000256" key="1">
    <source>
        <dbReference type="ARBA" id="ARBA00022679"/>
    </source>
</evidence>
<dbReference type="AlphaFoldDB" id="A0A1S9PI70"/>
<organism evidence="4 5">
    <name type="scientific">Mucilaginibacter pedocola</name>
    <dbReference type="NCBI Taxonomy" id="1792845"/>
    <lineage>
        <taxon>Bacteria</taxon>
        <taxon>Pseudomonadati</taxon>
        <taxon>Bacteroidota</taxon>
        <taxon>Sphingobacteriia</taxon>
        <taxon>Sphingobacteriales</taxon>
        <taxon>Sphingobacteriaceae</taxon>
        <taxon>Mucilaginibacter</taxon>
    </lineage>
</organism>
<evidence type="ECO:0000313" key="4">
    <source>
        <dbReference type="EMBL" id="OOQ60671.1"/>
    </source>
</evidence>
<reference evidence="4 5" key="1">
    <citation type="submission" date="2016-07" db="EMBL/GenBank/DDBJ databases">
        <title>Genomic analysis of zinc-resistant bacterium Mucilaginibacter pedocola TBZ30.</title>
        <authorList>
            <person name="Huang J."/>
            <person name="Tang J."/>
        </authorList>
    </citation>
    <scope>NUCLEOTIDE SEQUENCE [LARGE SCALE GENOMIC DNA]</scope>
    <source>
        <strain evidence="4 5">TBZ30</strain>
    </source>
</reference>
<keyword evidence="1" id="KW-0808">Transferase</keyword>
<keyword evidence="5" id="KW-1185">Reference proteome</keyword>
<evidence type="ECO:0000313" key="5">
    <source>
        <dbReference type="Proteomes" id="UP000189739"/>
    </source>
</evidence>
<dbReference type="InterPro" id="IPR029056">
    <property type="entry name" value="Ribokinase-like"/>
</dbReference>
<evidence type="ECO:0000256" key="2">
    <source>
        <dbReference type="ARBA" id="ARBA00022777"/>
    </source>
</evidence>
<dbReference type="PANTHER" id="PTHR10584">
    <property type="entry name" value="SUGAR KINASE"/>
    <property type="match status" value="1"/>
</dbReference>
<dbReference type="SUPFAM" id="SSF53613">
    <property type="entry name" value="Ribokinase-like"/>
    <property type="match status" value="1"/>
</dbReference>
<evidence type="ECO:0000259" key="3">
    <source>
        <dbReference type="Pfam" id="PF00294"/>
    </source>
</evidence>
<dbReference type="Proteomes" id="UP000189739">
    <property type="component" value="Unassembled WGS sequence"/>
</dbReference>
<sequence>MLDICCIGHITLDKVVTPRAVMHMAGGTAFYFSHAMRHMDVKYGLVTALAKTEMQSVTDLRELGIEVKALDSKHTVYFENIYEENQDNRTQRVLQKADAFSVADLADTEAVIFHLGPLLADDIPTELIKNLFGRGNVSCDAQGYLREVIEKGVHAIDWADKKEALQYIDVLKVNEHELEVLTGIADIREGAKVLAEWGVKEVVVTLGSMGSVILYDSEFYEIPAYKPTEVVDATGCGDTYMAGYLYRRIKGDAVPDAGKFASAMAGLKIEKAGPFTGTAEEVREMMKR</sequence>
<gene>
    <name evidence="4" type="ORF">BC343_24060</name>
</gene>
<dbReference type="GO" id="GO:0016301">
    <property type="term" value="F:kinase activity"/>
    <property type="evidence" value="ECO:0007669"/>
    <property type="project" value="UniProtKB-KW"/>
</dbReference>
<dbReference type="OrthoDB" id="9779730at2"/>
<proteinExistence type="predicted"/>
<dbReference type="EMBL" id="MBTF01000005">
    <property type="protein sequence ID" value="OOQ60671.1"/>
    <property type="molecule type" value="Genomic_DNA"/>
</dbReference>
<comment type="caution">
    <text evidence="4">The sequence shown here is derived from an EMBL/GenBank/DDBJ whole genome shotgun (WGS) entry which is preliminary data.</text>
</comment>
<dbReference type="Gene3D" id="3.40.1190.20">
    <property type="match status" value="1"/>
</dbReference>
<dbReference type="PANTHER" id="PTHR10584:SF166">
    <property type="entry name" value="RIBOKINASE"/>
    <property type="match status" value="1"/>
</dbReference>
<keyword evidence="2 4" id="KW-0418">Kinase</keyword>
<protein>
    <submittedName>
        <fullName evidence="4">Ribokinase</fullName>
    </submittedName>
</protein>
<name>A0A1S9PI70_9SPHI</name>
<dbReference type="Pfam" id="PF00294">
    <property type="entry name" value="PfkB"/>
    <property type="match status" value="1"/>
</dbReference>
<accession>A0A1S9PI70</accession>